<sequence>MLIQRSLVLLALFGSVIANAQTALTIPRNLRTAYEKETRTSTGQPGSKYWQNTGTYTIDVNFNPDTRQVTGKVDIEYVNNSPATLRQIVFKLYPNIYKKGTVRMMAVKPSDITDGVHISSFQYNNTVVDSSRLRIEGTNMMVPVSQLDPGGTMHFSIQYTYTLNKTSHIRTGEIEPGANFIAYFFPRIAVYDDVDGWNMEPYTGPQEFYNDFGNFNVAITVPTNYVVWATGDLANCNEVLTEKYCQRLQTAQQQNDVVDIIDSVDLRQKGITRPNAFNTWKFTATNVSDFAFAVSDHYMWKSTSIEVDAATKRRTRVDAVFKQSHKDYYDVVDFGRKTVWAMSYVFPRWPFPYSHETIVDGLDQMEYPMMVNDNPLESRAETIELVDHEVFHTMFPFYMGTNETKYGWMDEGWATIGEWIISSIIDSNLKDDYGVGGYERTAGTENDGSISTLSTQMTGVNYFVNSYPKPALGYLYIKDMLGDSLFTAALHYYIQHWQGKHPIPFDFFNCMNTGSGKNLNWFWKRWFIDGGVPDLSIKKVTKTATGFSLVIACTGNKPVPIDLSITYSDDSKDIVHRSVAVWEKANSVTLTLTAKKAVKSFTLGGIYVPDVNRKDNLWNNN</sequence>
<gene>
    <name evidence="3" type="ORF">A3860_03200</name>
</gene>
<evidence type="ECO:0000313" key="3">
    <source>
        <dbReference type="EMBL" id="OQP67373.1"/>
    </source>
</evidence>
<proteinExistence type="predicted"/>
<dbReference type="RefSeq" id="WP_081145071.1">
    <property type="nucleotide sequence ID" value="NZ_LVYD01000001.1"/>
</dbReference>
<dbReference type="SUPFAM" id="SSF55486">
    <property type="entry name" value="Metalloproteases ('zincins'), catalytic domain"/>
    <property type="match status" value="1"/>
</dbReference>
<organism evidence="3 4">
    <name type="scientific">Niastella vici</name>
    <dbReference type="NCBI Taxonomy" id="1703345"/>
    <lineage>
        <taxon>Bacteria</taxon>
        <taxon>Pseudomonadati</taxon>
        <taxon>Bacteroidota</taxon>
        <taxon>Chitinophagia</taxon>
        <taxon>Chitinophagales</taxon>
        <taxon>Chitinophagaceae</taxon>
        <taxon>Niastella</taxon>
    </lineage>
</organism>
<reference evidence="3 4" key="1">
    <citation type="submission" date="2016-03" db="EMBL/GenBank/DDBJ databases">
        <title>Niastella vici sp. nov., isolated from farmland soil.</title>
        <authorList>
            <person name="Chen L."/>
            <person name="Wang D."/>
            <person name="Yang S."/>
            <person name="Wang G."/>
        </authorList>
    </citation>
    <scope>NUCLEOTIDE SEQUENCE [LARGE SCALE GENOMIC DNA]</scope>
    <source>
        <strain evidence="3 4">DJ57</strain>
    </source>
</reference>
<evidence type="ECO:0000256" key="1">
    <source>
        <dbReference type="SAM" id="SignalP"/>
    </source>
</evidence>
<dbReference type="Proteomes" id="UP000192796">
    <property type="component" value="Unassembled WGS sequence"/>
</dbReference>
<comment type="caution">
    <text evidence="3">The sequence shown here is derived from an EMBL/GenBank/DDBJ whole genome shotgun (WGS) entry which is preliminary data.</text>
</comment>
<dbReference type="InterPro" id="IPR027268">
    <property type="entry name" value="Peptidase_M4/M1_CTD_sf"/>
</dbReference>
<feature type="domain" description="Peptidase M1 membrane alanine aminopeptidase" evidence="2">
    <location>
        <begin position="374"/>
        <end position="526"/>
    </location>
</feature>
<dbReference type="Gene3D" id="1.10.390.10">
    <property type="entry name" value="Neutral Protease Domain 2"/>
    <property type="match status" value="1"/>
</dbReference>
<keyword evidence="1" id="KW-0732">Signal</keyword>
<name>A0A1V9G9S6_9BACT</name>
<feature type="signal peptide" evidence="1">
    <location>
        <begin position="1"/>
        <end position="20"/>
    </location>
</feature>
<dbReference type="EMBL" id="LVYD01000001">
    <property type="protein sequence ID" value="OQP67373.1"/>
    <property type="molecule type" value="Genomic_DNA"/>
</dbReference>
<dbReference type="GO" id="GO:0008270">
    <property type="term" value="F:zinc ion binding"/>
    <property type="evidence" value="ECO:0007669"/>
    <property type="project" value="InterPro"/>
</dbReference>
<dbReference type="GO" id="GO:0008237">
    <property type="term" value="F:metallopeptidase activity"/>
    <property type="evidence" value="ECO:0007669"/>
    <property type="project" value="InterPro"/>
</dbReference>
<dbReference type="CDD" id="cd09604">
    <property type="entry name" value="M1_APN_like"/>
    <property type="match status" value="1"/>
</dbReference>
<dbReference type="InterPro" id="IPR014782">
    <property type="entry name" value="Peptidase_M1_dom"/>
</dbReference>
<dbReference type="AlphaFoldDB" id="A0A1V9G9S6"/>
<dbReference type="STRING" id="1703345.A3860_03200"/>
<evidence type="ECO:0000313" key="4">
    <source>
        <dbReference type="Proteomes" id="UP000192796"/>
    </source>
</evidence>
<dbReference type="OrthoDB" id="9814383at2"/>
<feature type="chain" id="PRO_5012393238" evidence="1">
    <location>
        <begin position="21"/>
        <end position="621"/>
    </location>
</feature>
<keyword evidence="4" id="KW-1185">Reference proteome</keyword>
<protein>
    <submittedName>
        <fullName evidence="3">Peptidase</fullName>
    </submittedName>
</protein>
<evidence type="ECO:0000259" key="2">
    <source>
        <dbReference type="Pfam" id="PF01433"/>
    </source>
</evidence>
<dbReference type="Pfam" id="PF01433">
    <property type="entry name" value="Peptidase_M1"/>
    <property type="match status" value="1"/>
</dbReference>
<accession>A0A1V9G9S6</accession>